<dbReference type="InterPro" id="IPR036645">
    <property type="entry name" value="Elafin-like_sf"/>
</dbReference>
<dbReference type="Ensembl" id="ENSSFAT00005046024.1">
    <property type="protein sequence ID" value="ENSSFAP00005044459.1"/>
    <property type="gene ID" value="ENSSFAG00005021879.1"/>
</dbReference>
<feature type="chain" id="PRO_5025539171" description="WAP domain-containing protein" evidence="1">
    <location>
        <begin position="24"/>
        <end position="146"/>
    </location>
</feature>
<dbReference type="Proteomes" id="UP000472267">
    <property type="component" value="Chromosome 20"/>
</dbReference>
<name>A0A672ITS0_SALFA</name>
<dbReference type="PANTHER" id="PTHR19441">
    <property type="entry name" value="WHEY ACDIC PROTEIN WAP"/>
    <property type="match status" value="1"/>
</dbReference>
<dbReference type="SUPFAM" id="SSF57256">
    <property type="entry name" value="Elafin-like"/>
    <property type="match status" value="2"/>
</dbReference>
<dbReference type="GO" id="GO:0005615">
    <property type="term" value="C:extracellular space"/>
    <property type="evidence" value="ECO:0007669"/>
    <property type="project" value="TreeGrafter"/>
</dbReference>
<feature type="domain" description="WAP" evidence="2">
    <location>
        <begin position="91"/>
        <end position="143"/>
    </location>
</feature>
<dbReference type="PRINTS" id="PR00003">
    <property type="entry name" value="4DISULPHCORE"/>
</dbReference>
<feature type="domain" description="WAP" evidence="2">
    <location>
        <begin position="40"/>
        <end position="90"/>
    </location>
</feature>
<evidence type="ECO:0000256" key="1">
    <source>
        <dbReference type="SAM" id="SignalP"/>
    </source>
</evidence>
<dbReference type="Pfam" id="PF00095">
    <property type="entry name" value="WAP"/>
    <property type="match status" value="2"/>
</dbReference>
<proteinExistence type="predicted"/>
<sequence>MEGRLSAVCALILILCAVGRSDGKFVFKLNHTSTKSRNSQLFRPGACPRFFWQKNLICALNVKPVCHFDHDCPFDHKCCRNQCGAVCVGPIFIKPGVCPNSVWYRNLKCPQTEIRGCSHDYNCPGTLKCCYNGCGQLTCLKPRGEM</sequence>
<dbReference type="InParanoid" id="A0A672ITS0"/>
<feature type="signal peptide" evidence="1">
    <location>
        <begin position="1"/>
        <end position="23"/>
    </location>
</feature>
<reference evidence="3" key="3">
    <citation type="submission" date="2025-09" db="UniProtKB">
        <authorList>
            <consortium name="Ensembl"/>
        </authorList>
    </citation>
    <scope>IDENTIFICATION</scope>
</reference>
<evidence type="ECO:0000313" key="4">
    <source>
        <dbReference type="Proteomes" id="UP000472267"/>
    </source>
</evidence>
<dbReference type="Gene3D" id="4.10.75.10">
    <property type="entry name" value="Elafin-like"/>
    <property type="match status" value="2"/>
</dbReference>
<dbReference type="InterPro" id="IPR008197">
    <property type="entry name" value="WAP_dom"/>
</dbReference>
<dbReference type="FunCoup" id="A0A672ITS0">
    <property type="interactions" value="4"/>
</dbReference>
<reference evidence="3" key="1">
    <citation type="submission" date="2019-06" db="EMBL/GenBank/DDBJ databases">
        <authorList>
            <consortium name="Wellcome Sanger Institute Data Sharing"/>
        </authorList>
    </citation>
    <scope>NUCLEOTIDE SEQUENCE [LARGE SCALE GENOMIC DNA]</scope>
</reference>
<dbReference type="SMART" id="SM00217">
    <property type="entry name" value="WAP"/>
    <property type="match status" value="2"/>
</dbReference>
<keyword evidence="4" id="KW-1185">Reference proteome</keyword>
<dbReference type="PANTHER" id="PTHR19441:SF95">
    <property type="entry name" value="PERLWAPIN ISOFORM X1"/>
    <property type="match status" value="1"/>
</dbReference>
<dbReference type="PROSITE" id="PS51390">
    <property type="entry name" value="WAP"/>
    <property type="match status" value="2"/>
</dbReference>
<evidence type="ECO:0000259" key="2">
    <source>
        <dbReference type="PROSITE" id="PS51390"/>
    </source>
</evidence>
<organism evidence="3 4">
    <name type="scientific">Salarias fasciatus</name>
    <name type="common">Jewelled blenny</name>
    <name type="synonym">Blennius fasciatus</name>
    <dbReference type="NCBI Taxonomy" id="181472"/>
    <lineage>
        <taxon>Eukaryota</taxon>
        <taxon>Metazoa</taxon>
        <taxon>Chordata</taxon>
        <taxon>Craniata</taxon>
        <taxon>Vertebrata</taxon>
        <taxon>Euteleostomi</taxon>
        <taxon>Actinopterygii</taxon>
        <taxon>Neopterygii</taxon>
        <taxon>Teleostei</taxon>
        <taxon>Neoteleostei</taxon>
        <taxon>Acanthomorphata</taxon>
        <taxon>Ovalentaria</taxon>
        <taxon>Blenniimorphae</taxon>
        <taxon>Blenniiformes</taxon>
        <taxon>Blennioidei</taxon>
        <taxon>Blenniidae</taxon>
        <taxon>Salariinae</taxon>
        <taxon>Salarias</taxon>
    </lineage>
</organism>
<protein>
    <recommendedName>
        <fullName evidence="2">WAP domain-containing protein</fullName>
    </recommendedName>
</protein>
<evidence type="ECO:0000313" key="3">
    <source>
        <dbReference type="Ensembl" id="ENSSFAP00005044459.1"/>
    </source>
</evidence>
<dbReference type="AlphaFoldDB" id="A0A672ITS0"/>
<keyword evidence="1" id="KW-0732">Signal</keyword>
<reference evidence="3" key="2">
    <citation type="submission" date="2025-08" db="UniProtKB">
        <authorList>
            <consortium name="Ensembl"/>
        </authorList>
    </citation>
    <scope>IDENTIFICATION</scope>
</reference>
<dbReference type="InterPro" id="IPR050514">
    <property type="entry name" value="WAP_four-disulfide_core"/>
</dbReference>
<accession>A0A672ITS0</accession>
<dbReference type="GO" id="GO:0004867">
    <property type="term" value="F:serine-type endopeptidase inhibitor activity"/>
    <property type="evidence" value="ECO:0007669"/>
    <property type="project" value="TreeGrafter"/>
</dbReference>